<dbReference type="OrthoDB" id="5215637at2759"/>
<dbReference type="EMBL" id="KK088461">
    <property type="protein sequence ID" value="EYE90367.1"/>
    <property type="molecule type" value="Genomic_DNA"/>
</dbReference>
<dbReference type="RefSeq" id="XP_040634057.1">
    <property type="nucleotide sequence ID" value="XM_040783221.1"/>
</dbReference>
<dbReference type="Proteomes" id="UP000019804">
    <property type="component" value="Unassembled WGS sequence"/>
</dbReference>
<keyword evidence="2" id="KW-0472">Membrane</keyword>
<evidence type="ECO:0000256" key="3">
    <source>
        <dbReference type="SAM" id="SignalP"/>
    </source>
</evidence>
<proteinExistence type="predicted"/>
<evidence type="ECO:0000313" key="4">
    <source>
        <dbReference type="EMBL" id="EYE90367.1"/>
    </source>
</evidence>
<keyword evidence="2" id="KW-1133">Transmembrane helix</keyword>
<protein>
    <recommendedName>
        <fullName evidence="6">Mid2 domain-containing protein</fullName>
    </recommendedName>
</protein>
<keyword evidence="5" id="KW-1185">Reference proteome</keyword>
<feature type="signal peptide" evidence="3">
    <location>
        <begin position="1"/>
        <end position="23"/>
    </location>
</feature>
<feature type="transmembrane region" description="Helical" evidence="2">
    <location>
        <begin position="179"/>
        <end position="202"/>
    </location>
</feature>
<evidence type="ECO:0000256" key="1">
    <source>
        <dbReference type="SAM" id="MobiDB-lite"/>
    </source>
</evidence>
<keyword evidence="3" id="KW-0732">Signal</keyword>
<dbReference type="STRING" id="1388766.A0A017S084"/>
<dbReference type="GeneID" id="63698345"/>
<reference evidence="5" key="1">
    <citation type="journal article" date="2014" name="Nat. Commun.">
        <title>Genomic adaptations of the halophilic Dead Sea filamentous fungus Eurotium rubrum.</title>
        <authorList>
            <person name="Kis-Papo T."/>
            <person name="Weig A.R."/>
            <person name="Riley R."/>
            <person name="Persoh D."/>
            <person name="Salamov A."/>
            <person name="Sun H."/>
            <person name="Lipzen A."/>
            <person name="Wasser S.P."/>
            <person name="Rambold G."/>
            <person name="Grigoriev I.V."/>
            <person name="Nevo E."/>
        </authorList>
    </citation>
    <scope>NUCLEOTIDE SEQUENCE [LARGE SCALE GENOMIC DNA]</scope>
    <source>
        <strain evidence="5">CBS 135680</strain>
    </source>
</reference>
<evidence type="ECO:0000256" key="2">
    <source>
        <dbReference type="SAM" id="Phobius"/>
    </source>
</evidence>
<feature type="region of interest" description="Disordered" evidence="1">
    <location>
        <begin position="260"/>
        <end position="282"/>
    </location>
</feature>
<dbReference type="AlphaFoldDB" id="A0A017S084"/>
<sequence length="282" mass="29656">MKKLLLLRPLFFFTNLLISTSFAQTCYFVNGDIAIDDVPCNTTASTSICCSKNDICLSNGLCYLQGNNGPSFARGSCTNRNWPGVCANAKPCQSHTPQTGYRVVNALDNQYCCGSVTSIDSNNINCAEDRAFYVAPGTVIPGVAALNASNSGNTADNSTDNSTNSDSSGTSSDDKSTRLAVGLGLGIPLGIIAGSALIWGAWERKQRAVSAKQLQDLKAGVAAAGGLGMAMGGTAPHQYGYGYDVALAQVPQPQFAQPVELEHTSSLPTELDSRTAKEHKRT</sequence>
<organism evidence="4 5">
    <name type="scientific">Aspergillus ruber (strain CBS 135680)</name>
    <dbReference type="NCBI Taxonomy" id="1388766"/>
    <lineage>
        <taxon>Eukaryota</taxon>
        <taxon>Fungi</taxon>
        <taxon>Dikarya</taxon>
        <taxon>Ascomycota</taxon>
        <taxon>Pezizomycotina</taxon>
        <taxon>Eurotiomycetes</taxon>
        <taxon>Eurotiomycetidae</taxon>
        <taxon>Eurotiales</taxon>
        <taxon>Aspergillaceae</taxon>
        <taxon>Aspergillus</taxon>
        <taxon>Aspergillus subgen. Aspergillus</taxon>
    </lineage>
</organism>
<feature type="region of interest" description="Disordered" evidence="1">
    <location>
        <begin position="151"/>
        <end position="175"/>
    </location>
</feature>
<gene>
    <name evidence="4" type="ORF">EURHEDRAFT_417516</name>
</gene>
<feature type="compositionally biased region" description="Low complexity" evidence="1">
    <location>
        <begin position="151"/>
        <end position="171"/>
    </location>
</feature>
<evidence type="ECO:0000313" key="5">
    <source>
        <dbReference type="Proteomes" id="UP000019804"/>
    </source>
</evidence>
<keyword evidence="2" id="KW-0812">Transmembrane</keyword>
<dbReference type="HOGENOM" id="CLU_055859_6_1_1"/>
<evidence type="ECO:0008006" key="6">
    <source>
        <dbReference type="Google" id="ProtNLM"/>
    </source>
</evidence>
<name>A0A017S084_ASPRC</name>
<feature type="chain" id="PRO_5001495702" description="Mid2 domain-containing protein" evidence="3">
    <location>
        <begin position="24"/>
        <end position="282"/>
    </location>
</feature>
<accession>A0A017S084</accession>